<dbReference type="Pfam" id="PF00990">
    <property type="entry name" value="GGDEF"/>
    <property type="match status" value="1"/>
</dbReference>
<dbReference type="InterPro" id="IPR029787">
    <property type="entry name" value="Nucleotide_cyclase"/>
</dbReference>
<dbReference type="SUPFAM" id="SSF55073">
    <property type="entry name" value="Nucleotide cyclase"/>
    <property type="match status" value="1"/>
</dbReference>
<dbReference type="InterPro" id="IPR000160">
    <property type="entry name" value="GGDEF_dom"/>
</dbReference>
<dbReference type="InterPro" id="IPR052163">
    <property type="entry name" value="DGC-Regulatory_Protein"/>
</dbReference>
<dbReference type="SMART" id="SM00267">
    <property type="entry name" value="GGDEF"/>
    <property type="match status" value="1"/>
</dbReference>
<dbReference type="PANTHER" id="PTHR46663:SF2">
    <property type="entry name" value="GGDEF DOMAIN-CONTAINING PROTEIN"/>
    <property type="match status" value="1"/>
</dbReference>
<proteinExistence type="predicted"/>
<protein>
    <submittedName>
        <fullName evidence="2">GGDEF domain-containing protein</fullName>
    </submittedName>
</protein>
<dbReference type="RefSeq" id="WP_160649280.1">
    <property type="nucleotide sequence ID" value="NZ_RSEJ01000004.1"/>
</dbReference>
<accession>A0ABW9YEJ2</accession>
<sequence>MINELLHAHRAFNKILRMLALGQQKEEMLEQLIDVTENIYTDRLTSILLLNPKTDTLHCAYAPNLPEFYNKAIEGIHIGPNVGSCGAAAYHKQKVITENINEHSNWTNFKAVASKANLASCWSVPIMSSKNKLLGTFATYSGEPARPTPFELEILEMAASVCAVTLEKYEIEEELMQSATYDFLTNAYNRRAFCQKLQQEIDDYNKHDDYVALFYIDINNFKTINDQYGHAFGDLVLVETTKRLNKLSCDTGVVGRLGGDEFALLSTFENKDEFKRQHLQLQNDIGSGLTIDDVNCSASIGYTLVKRCDIDEHDIQSLLCHADSDMYKAKQRFKRQLIASC</sequence>
<name>A0ABW9YEJ2_9GAMM</name>
<dbReference type="NCBIfam" id="TIGR00254">
    <property type="entry name" value="GGDEF"/>
    <property type="match status" value="1"/>
</dbReference>
<dbReference type="PROSITE" id="PS50887">
    <property type="entry name" value="GGDEF"/>
    <property type="match status" value="1"/>
</dbReference>
<comment type="caution">
    <text evidence="2">The sequence shown here is derived from an EMBL/GenBank/DDBJ whole genome shotgun (WGS) entry which is preliminary data.</text>
</comment>
<dbReference type="Gene3D" id="3.30.450.40">
    <property type="match status" value="1"/>
</dbReference>
<keyword evidence="3" id="KW-1185">Reference proteome</keyword>
<dbReference type="InterPro" id="IPR043128">
    <property type="entry name" value="Rev_trsase/Diguanyl_cyclase"/>
</dbReference>
<dbReference type="Gene3D" id="3.30.70.270">
    <property type="match status" value="1"/>
</dbReference>
<dbReference type="InterPro" id="IPR029016">
    <property type="entry name" value="GAF-like_dom_sf"/>
</dbReference>
<dbReference type="CDD" id="cd01949">
    <property type="entry name" value="GGDEF"/>
    <property type="match status" value="1"/>
</dbReference>
<gene>
    <name evidence="2" type="ORF">EIZ48_06025</name>
</gene>
<reference evidence="2 3" key="1">
    <citation type="journal article" date="2017" name="Int. J. Syst. Evol. Microbiol.">
        <title>Photobacterium alginatilyticum sp. nov., a marine bacterium isolated from bottom seawater.</title>
        <authorList>
            <person name="Wang X."/>
            <person name="Wang Y."/>
            <person name="Yang X."/>
            <person name="Sun H."/>
            <person name="Li B."/>
            <person name="Zhang X.H."/>
        </authorList>
    </citation>
    <scope>NUCLEOTIDE SEQUENCE [LARGE SCALE GENOMIC DNA]</scope>
    <source>
        <strain evidence="2 3">P03D4</strain>
    </source>
</reference>
<evidence type="ECO:0000259" key="1">
    <source>
        <dbReference type="PROSITE" id="PS50887"/>
    </source>
</evidence>
<dbReference type="EMBL" id="RSEJ01000004">
    <property type="protein sequence ID" value="NBI52130.1"/>
    <property type="molecule type" value="Genomic_DNA"/>
</dbReference>
<dbReference type="Proteomes" id="UP000738517">
    <property type="component" value="Unassembled WGS sequence"/>
</dbReference>
<dbReference type="Pfam" id="PF13185">
    <property type="entry name" value="GAF_2"/>
    <property type="match status" value="1"/>
</dbReference>
<evidence type="ECO:0000313" key="2">
    <source>
        <dbReference type="EMBL" id="NBI52130.1"/>
    </source>
</evidence>
<dbReference type="PANTHER" id="PTHR46663">
    <property type="entry name" value="DIGUANYLATE CYCLASE DGCT-RELATED"/>
    <property type="match status" value="1"/>
</dbReference>
<evidence type="ECO:0000313" key="3">
    <source>
        <dbReference type="Proteomes" id="UP000738517"/>
    </source>
</evidence>
<dbReference type="InterPro" id="IPR003018">
    <property type="entry name" value="GAF"/>
</dbReference>
<dbReference type="SMART" id="SM00065">
    <property type="entry name" value="GAF"/>
    <property type="match status" value="1"/>
</dbReference>
<feature type="domain" description="GGDEF" evidence="1">
    <location>
        <begin position="209"/>
        <end position="341"/>
    </location>
</feature>
<organism evidence="2 3">
    <name type="scientific">Photobacterium alginatilyticum</name>
    <dbReference type="NCBI Taxonomy" id="1775171"/>
    <lineage>
        <taxon>Bacteria</taxon>
        <taxon>Pseudomonadati</taxon>
        <taxon>Pseudomonadota</taxon>
        <taxon>Gammaproteobacteria</taxon>
        <taxon>Vibrionales</taxon>
        <taxon>Vibrionaceae</taxon>
        <taxon>Photobacterium</taxon>
    </lineage>
</organism>
<dbReference type="SUPFAM" id="SSF55781">
    <property type="entry name" value="GAF domain-like"/>
    <property type="match status" value="1"/>
</dbReference>